<evidence type="ECO:0000256" key="2">
    <source>
        <dbReference type="ARBA" id="ARBA00022679"/>
    </source>
</evidence>
<dbReference type="CDD" id="cd02440">
    <property type="entry name" value="AdoMet_MTases"/>
    <property type="match status" value="1"/>
</dbReference>
<reference evidence="4 5" key="1">
    <citation type="submission" date="2020-08" db="EMBL/GenBank/DDBJ databases">
        <title>Sequencing the genomes of 1000 actinobacteria strains.</title>
        <authorList>
            <person name="Klenk H.-P."/>
        </authorList>
    </citation>
    <scope>NUCLEOTIDE SEQUENCE [LARGE SCALE GENOMIC DNA]</scope>
    <source>
        <strain evidence="4 5">DSM 44598</strain>
    </source>
</reference>
<sequence length="215" mass="23424">MANPTSTVSEYWDRYASGVTAEADLNTAFGWTQWEGHGPGRELLGDAGSALELGCGRGVEVAALARDGVSAEGIDLSPVQVQRARERWGPLGARFYQGDVVEFLGAAEQRWDAIYSVWGALWFTDPRVLLSLVHDRLAAGGRLVFSHAEPVPGSPGPQGMYGGGFRGRRVWLHRWAYEPQVWEELLRGVGFEHACVWVESAPEEGHVGTLIGVAH</sequence>
<dbReference type="PANTHER" id="PTHR43861:SF1">
    <property type="entry name" value="TRANS-ACONITATE 2-METHYLTRANSFERASE"/>
    <property type="match status" value="1"/>
</dbReference>
<dbReference type="Proteomes" id="UP000579647">
    <property type="component" value="Unassembled WGS sequence"/>
</dbReference>
<keyword evidence="1 4" id="KW-0489">Methyltransferase</keyword>
<dbReference type="RefSeq" id="WP_184365533.1">
    <property type="nucleotide sequence ID" value="NZ_BAAAKM010000021.1"/>
</dbReference>
<evidence type="ECO:0000259" key="3">
    <source>
        <dbReference type="Pfam" id="PF13649"/>
    </source>
</evidence>
<dbReference type="AlphaFoldDB" id="A0A840WJZ8"/>
<dbReference type="GO" id="GO:0008168">
    <property type="term" value="F:methyltransferase activity"/>
    <property type="evidence" value="ECO:0007669"/>
    <property type="project" value="UniProtKB-KW"/>
</dbReference>
<evidence type="ECO:0000313" key="5">
    <source>
        <dbReference type="Proteomes" id="UP000579647"/>
    </source>
</evidence>
<keyword evidence="2 4" id="KW-0808">Transferase</keyword>
<name>A0A840WJZ8_9ACTN</name>
<evidence type="ECO:0000313" key="4">
    <source>
        <dbReference type="EMBL" id="MBB5491936.1"/>
    </source>
</evidence>
<evidence type="ECO:0000256" key="1">
    <source>
        <dbReference type="ARBA" id="ARBA00022603"/>
    </source>
</evidence>
<accession>A0A840WJZ8</accession>
<protein>
    <submittedName>
        <fullName evidence="4">SAM-dependent methyltransferase</fullName>
    </submittedName>
</protein>
<dbReference type="Gene3D" id="3.40.50.150">
    <property type="entry name" value="Vaccinia Virus protein VP39"/>
    <property type="match status" value="1"/>
</dbReference>
<dbReference type="InterPro" id="IPR029063">
    <property type="entry name" value="SAM-dependent_MTases_sf"/>
</dbReference>
<dbReference type="PANTHER" id="PTHR43861">
    <property type="entry name" value="TRANS-ACONITATE 2-METHYLTRANSFERASE-RELATED"/>
    <property type="match status" value="1"/>
</dbReference>
<gene>
    <name evidence="4" type="ORF">HNR07_003073</name>
</gene>
<dbReference type="EMBL" id="JACHDO010000001">
    <property type="protein sequence ID" value="MBB5491936.1"/>
    <property type="molecule type" value="Genomic_DNA"/>
</dbReference>
<proteinExistence type="predicted"/>
<keyword evidence="5" id="KW-1185">Reference proteome</keyword>
<dbReference type="SUPFAM" id="SSF53335">
    <property type="entry name" value="S-adenosyl-L-methionine-dependent methyltransferases"/>
    <property type="match status" value="1"/>
</dbReference>
<dbReference type="Pfam" id="PF13649">
    <property type="entry name" value="Methyltransf_25"/>
    <property type="match status" value="1"/>
</dbReference>
<feature type="domain" description="Methyltransferase" evidence="3">
    <location>
        <begin position="51"/>
        <end position="141"/>
    </location>
</feature>
<comment type="caution">
    <text evidence="4">The sequence shown here is derived from an EMBL/GenBank/DDBJ whole genome shotgun (WGS) entry which is preliminary data.</text>
</comment>
<dbReference type="GO" id="GO:0032259">
    <property type="term" value="P:methylation"/>
    <property type="evidence" value="ECO:0007669"/>
    <property type="project" value="UniProtKB-KW"/>
</dbReference>
<dbReference type="InterPro" id="IPR041698">
    <property type="entry name" value="Methyltransf_25"/>
</dbReference>
<organism evidence="4 5">
    <name type="scientific">Nocardiopsis metallicus</name>
    <dbReference type="NCBI Taxonomy" id="179819"/>
    <lineage>
        <taxon>Bacteria</taxon>
        <taxon>Bacillati</taxon>
        <taxon>Actinomycetota</taxon>
        <taxon>Actinomycetes</taxon>
        <taxon>Streptosporangiales</taxon>
        <taxon>Nocardiopsidaceae</taxon>
        <taxon>Nocardiopsis</taxon>
    </lineage>
</organism>